<evidence type="ECO:0000313" key="2">
    <source>
        <dbReference type="Proteomes" id="UP000019102"/>
    </source>
</evidence>
<sequence>MFPFLNKKGKKKTVDHDVEASKLVDTDSATDHNTTIETELSIHPDWQLPDEEKYVLAFHNTNAKPLHINQLSLATVDYQEKEDGYQFIALIRQTLTKSIKLDKTAIILLDDEHKTIARKEFDLSKAGSIPSNGSRPWEFHFKKKEIPENLGTPNNNWSLAFELKPKHQLDLAESWKESLADDSIKKLEEIVASAKPLKPGEVNLLGVSAGITADNQVTTTILIRNGSDKNLTIEQLPLLVKDASGEIVAKGGFQLDALNVKSNTSKPWTFIFPEASILKDTSQIDLSKWSVEAIQNK</sequence>
<dbReference type="InterPro" id="IPR030910">
    <property type="entry name" value="SLAP_dom"/>
</dbReference>
<comment type="caution">
    <text evidence="1">The sequence shown here is derived from an EMBL/GenBank/DDBJ whole genome shotgun (WGS) entry which is preliminary data.</text>
</comment>
<evidence type="ECO:0000313" key="1">
    <source>
        <dbReference type="EMBL" id="GAE95160.1"/>
    </source>
</evidence>
<organism evidence="1 2">
    <name type="scientific">Gracilibacillus boraciitolerans JCM 21714</name>
    <dbReference type="NCBI Taxonomy" id="1298598"/>
    <lineage>
        <taxon>Bacteria</taxon>
        <taxon>Bacillati</taxon>
        <taxon>Bacillota</taxon>
        <taxon>Bacilli</taxon>
        <taxon>Bacillales</taxon>
        <taxon>Bacillaceae</taxon>
        <taxon>Gracilibacillus</taxon>
    </lineage>
</organism>
<evidence type="ECO:0008006" key="3">
    <source>
        <dbReference type="Google" id="ProtNLM"/>
    </source>
</evidence>
<dbReference type="RefSeq" id="WP_035725931.1">
    <property type="nucleotide sequence ID" value="NZ_BAVS01000041.1"/>
</dbReference>
<dbReference type="eggNOG" id="ENOG502Z9IH">
    <property type="taxonomic scope" value="Bacteria"/>
</dbReference>
<proteinExistence type="predicted"/>
<keyword evidence="2" id="KW-1185">Reference proteome</keyword>
<dbReference type="AlphaFoldDB" id="W4VP44"/>
<dbReference type="Proteomes" id="UP000019102">
    <property type="component" value="Unassembled WGS sequence"/>
</dbReference>
<dbReference type="EMBL" id="BAVS01000041">
    <property type="protein sequence ID" value="GAE95160.1"/>
    <property type="molecule type" value="Genomic_DNA"/>
</dbReference>
<dbReference type="OrthoDB" id="1907642at2"/>
<gene>
    <name evidence="1" type="ORF">JCM21714_4373</name>
</gene>
<dbReference type="InterPro" id="IPR030911">
    <property type="entry name" value="Sec_acc_SLAP"/>
</dbReference>
<dbReference type="STRING" id="1298598.JCM21714_4373"/>
<protein>
    <recommendedName>
        <fullName evidence="3">Accessory Sec system S-layer assembly protein</fullName>
    </recommendedName>
</protein>
<reference evidence="1 2" key="1">
    <citation type="journal article" date="2014" name="Genome Announc.">
        <title>Draft Genome Sequence of the Boron-Tolerant and Moderately Halotolerant Bacterium Gracilibacillus boraciitolerans JCM 21714T.</title>
        <authorList>
            <person name="Ahmed I."/>
            <person name="Oshima K."/>
            <person name="Suda W."/>
            <person name="Kitamura K."/>
            <person name="Iida T."/>
            <person name="Ohmori Y."/>
            <person name="Fujiwara T."/>
            <person name="Hattori M."/>
            <person name="Ohkuma M."/>
        </authorList>
    </citation>
    <scope>NUCLEOTIDE SEQUENCE [LARGE SCALE GENOMIC DNA]</scope>
    <source>
        <strain evidence="1 2">JCM 21714</strain>
    </source>
</reference>
<name>W4VP44_9BACI</name>
<dbReference type="NCBIfam" id="TIGR04398">
    <property type="entry name" value="SLAP_DUP"/>
    <property type="match status" value="2"/>
</dbReference>
<dbReference type="NCBIfam" id="TIGR04399">
    <property type="entry name" value="acc_Sec_SLAP"/>
    <property type="match status" value="1"/>
</dbReference>
<accession>W4VP44</accession>